<accession>M1XNP1</accession>
<dbReference type="InterPro" id="IPR004358">
    <property type="entry name" value="Sig_transdc_His_kin-like_C"/>
</dbReference>
<keyword evidence="6" id="KW-0902">Two-component regulatory system</keyword>
<dbReference type="GeneID" id="14652498"/>
<evidence type="ECO:0000256" key="7">
    <source>
        <dbReference type="SAM" id="MobiDB-lite"/>
    </source>
</evidence>
<evidence type="ECO:0000313" key="9">
    <source>
        <dbReference type="EMBL" id="CCQ35547.1"/>
    </source>
</evidence>
<evidence type="ECO:0000256" key="5">
    <source>
        <dbReference type="ARBA" id="ARBA00022777"/>
    </source>
</evidence>
<dbReference type="EC" id="2.7.13.3" evidence="2"/>
<feature type="domain" description="Histidine kinase" evidence="8">
    <location>
        <begin position="304"/>
        <end position="506"/>
    </location>
</feature>
<sequence length="521" mass="55385">MQPHEGGGGGGGDAHVGYSSNDPDRAILDALESRYRVSTADAPEGPSERLRSAVDCLVVDGDAFRRMDAERSDRSGPGSVPVVVVAGDDPRLARSVARRPGADLVYRDTVGDDLEGSVSDRLCDRVDTACREAIAALGEPILEVAGLLMSAAPDEVDTRIEWGLRTVGKAFGAERCVLYDVGETALSATHGWAGAAPLTHESVPVAEFPGFESSLARFDPFVANTDSRAEKLGYDGSFVAIPVVIDWDLEWVLAFGGVPGGSPPESVLTRLGTFGDLIGHTLRRDRRHREIERQNERLERFASVIRHDLQNPLSVISGFTDLAMETGEPAELERISAAAARMEAILEDLHTLVREADDVGEREPVSVSELVERARETVDTGAATVEVGDVGVVEADPSRLRQAFENLIRNCVEHGSTSDRAGADSTVEHGDADVSIRVSATADGFAVDDDGPGIPEAEREAIFEEGYTDSGETGLGLSIVRTVVEAHGWAVSATDSPLGGARFEVSGVEFVDVEATSTTTP</sequence>
<dbReference type="SMART" id="SM00387">
    <property type="entry name" value="HATPase_c"/>
    <property type="match status" value="1"/>
</dbReference>
<evidence type="ECO:0000256" key="1">
    <source>
        <dbReference type="ARBA" id="ARBA00000085"/>
    </source>
</evidence>
<dbReference type="CDD" id="cd00082">
    <property type="entry name" value="HisKA"/>
    <property type="match status" value="1"/>
</dbReference>
<keyword evidence="5 9" id="KW-0418">Kinase</keyword>
<dbReference type="eggNOG" id="arCOG02369">
    <property type="taxonomic scope" value="Archaea"/>
</dbReference>
<keyword evidence="4 9" id="KW-0808">Transferase</keyword>
<protein>
    <recommendedName>
        <fullName evidence="2">histidine kinase</fullName>
        <ecNumber evidence="2">2.7.13.3</ecNumber>
    </recommendedName>
</protein>
<dbReference type="SMART" id="SM00388">
    <property type="entry name" value="HisKA"/>
    <property type="match status" value="1"/>
</dbReference>
<dbReference type="SUPFAM" id="SSF55874">
    <property type="entry name" value="ATPase domain of HSP90 chaperone/DNA topoisomerase II/histidine kinase"/>
    <property type="match status" value="1"/>
</dbReference>
<dbReference type="OrthoDB" id="8127at2157"/>
<dbReference type="PROSITE" id="PS50109">
    <property type="entry name" value="HIS_KIN"/>
    <property type="match status" value="1"/>
</dbReference>
<name>M1XNP1_NATM8</name>
<evidence type="ECO:0000259" key="8">
    <source>
        <dbReference type="PROSITE" id="PS50109"/>
    </source>
</evidence>
<dbReference type="AlphaFoldDB" id="M1XNP1"/>
<dbReference type="STRING" id="268739.Nmlp_1339"/>
<dbReference type="InterPro" id="IPR003594">
    <property type="entry name" value="HATPase_dom"/>
</dbReference>
<keyword evidence="3" id="KW-0597">Phosphoprotein</keyword>
<dbReference type="PANTHER" id="PTHR43711:SF1">
    <property type="entry name" value="HISTIDINE KINASE 1"/>
    <property type="match status" value="1"/>
</dbReference>
<dbReference type="InterPro" id="IPR005467">
    <property type="entry name" value="His_kinase_dom"/>
</dbReference>
<gene>
    <name evidence="9" type="ordered locus">Nmlp_1339</name>
</gene>
<dbReference type="Pfam" id="PF02518">
    <property type="entry name" value="HATPase_c"/>
    <property type="match status" value="1"/>
</dbReference>
<dbReference type="KEGG" id="nmo:Nmlp_1339"/>
<dbReference type="CDD" id="cd00075">
    <property type="entry name" value="HATPase"/>
    <property type="match status" value="1"/>
</dbReference>
<dbReference type="RefSeq" id="WP_015408394.1">
    <property type="nucleotide sequence ID" value="NC_020388.1"/>
</dbReference>
<comment type="catalytic activity">
    <reaction evidence="1">
        <text>ATP + protein L-histidine = ADP + protein N-phospho-L-histidine.</text>
        <dbReference type="EC" id="2.7.13.3"/>
    </reaction>
</comment>
<dbReference type="GO" id="GO:0000155">
    <property type="term" value="F:phosphorelay sensor kinase activity"/>
    <property type="evidence" value="ECO:0007669"/>
    <property type="project" value="InterPro"/>
</dbReference>
<evidence type="ECO:0000256" key="4">
    <source>
        <dbReference type="ARBA" id="ARBA00022679"/>
    </source>
</evidence>
<dbReference type="PANTHER" id="PTHR43711">
    <property type="entry name" value="TWO-COMPONENT HISTIDINE KINASE"/>
    <property type="match status" value="1"/>
</dbReference>
<evidence type="ECO:0000256" key="2">
    <source>
        <dbReference type="ARBA" id="ARBA00012438"/>
    </source>
</evidence>
<dbReference type="SUPFAM" id="SSF47384">
    <property type="entry name" value="Homodimeric domain of signal transducing histidine kinase"/>
    <property type="match status" value="1"/>
</dbReference>
<dbReference type="InterPro" id="IPR003661">
    <property type="entry name" value="HisK_dim/P_dom"/>
</dbReference>
<dbReference type="EMBL" id="HF582854">
    <property type="protein sequence ID" value="CCQ35547.1"/>
    <property type="molecule type" value="Genomic_DNA"/>
</dbReference>
<keyword evidence="10" id="KW-1185">Reference proteome</keyword>
<organism evidence="9 10">
    <name type="scientific">Natronomonas moolapensis (strain DSM 18674 / CECT 7526 / JCM 14361 / 8.8.11)</name>
    <dbReference type="NCBI Taxonomy" id="268739"/>
    <lineage>
        <taxon>Archaea</taxon>
        <taxon>Methanobacteriati</taxon>
        <taxon>Methanobacteriota</taxon>
        <taxon>Stenosarchaea group</taxon>
        <taxon>Halobacteria</taxon>
        <taxon>Halobacteriales</taxon>
        <taxon>Natronomonadaceae</taxon>
        <taxon>Natronomonas</taxon>
    </lineage>
</organism>
<evidence type="ECO:0000256" key="6">
    <source>
        <dbReference type="ARBA" id="ARBA00023012"/>
    </source>
</evidence>
<dbReference type="eggNOG" id="arCOG02333">
    <property type="taxonomic scope" value="Archaea"/>
</dbReference>
<dbReference type="HOGENOM" id="CLU_000445_114_58_2"/>
<dbReference type="InterPro" id="IPR050736">
    <property type="entry name" value="Sensor_HK_Regulatory"/>
</dbReference>
<proteinExistence type="predicted"/>
<evidence type="ECO:0000313" key="10">
    <source>
        <dbReference type="Proteomes" id="UP000011867"/>
    </source>
</evidence>
<dbReference type="InterPro" id="IPR036097">
    <property type="entry name" value="HisK_dim/P_sf"/>
</dbReference>
<dbReference type="Gene3D" id="1.10.287.130">
    <property type="match status" value="1"/>
</dbReference>
<feature type="region of interest" description="Disordered" evidence="7">
    <location>
        <begin position="1"/>
        <end position="23"/>
    </location>
</feature>
<dbReference type="Gene3D" id="3.30.565.10">
    <property type="entry name" value="Histidine kinase-like ATPase, C-terminal domain"/>
    <property type="match status" value="1"/>
</dbReference>
<dbReference type="Pfam" id="PF00512">
    <property type="entry name" value="HisKA"/>
    <property type="match status" value="1"/>
</dbReference>
<dbReference type="InterPro" id="IPR036890">
    <property type="entry name" value="HATPase_C_sf"/>
</dbReference>
<dbReference type="PRINTS" id="PR00344">
    <property type="entry name" value="BCTRLSENSOR"/>
</dbReference>
<dbReference type="SUPFAM" id="SSF55781">
    <property type="entry name" value="GAF domain-like"/>
    <property type="match status" value="1"/>
</dbReference>
<feature type="compositionally biased region" description="Gly residues" evidence="7">
    <location>
        <begin position="1"/>
        <end position="14"/>
    </location>
</feature>
<evidence type="ECO:0000256" key="3">
    <source>
        <dbReference type="ARBA" id="ARBA00022553"/>
    </source>
</evidence>
<reference evidence="9 10" key="1">
    <citation type="journal article" date="2013" name="Genome Announc.">
        <title>Genome of the haloarchaeon Natronomonas moolapensis, a neutrophilic member of a previously haloalkaliphilic genus.</title>
        <authorList>
            <person name="Dyall-Smith M.L."/>
            <person name="Pfeiffer F."/>
            <person name="Oberwinkler T."/>
            <person name="Klee K."/>
            <person name="Rampp M."/>
            <person name="Palm P."/>
            <person name="Gross K."/>
            <person name="Schuster S.C."/>
            <person name="Oesterhelt D."/>
        </authorList>
    </citation>
    <scope>NUCLEOTIDE SEQUENCE [LARGE SCALE GENOMIC DNA]</scope>
    <source>
        <strain evidence="10">DSM 18674 / JCM 14361 / 8.8.11</strain>
    </source>
</reference>
<dbReference type="Proteomes" id="UP000011867">
    <property type="component" value="Chromosome"/>
</dbReference>